<evidence type="ECO:0000313" key="2">
    <source>
        <dbReference type="Proteomes" id="UP001597104"/>
    </source>
</evidence>
<dbReference type="InterPro" id="IPR023214">
    <property type="entry name" value="HAD_sf"/>
</dbReference>
<dbReference type="NCBIfam" id="TIGR01484">
    <property type="entry name" value="HAD-SF-IIB"/>
    <property type="match status" value="1"/>
</dbReference>
<dbReference type="Gene3D" id="3.30.1240.10">
    <property type="match status" value="1"/>
</dbReference>
<dbReference type="RefSeq" id="WP_171001869.1">
    <property type="nucleotide sequence ID" value="NZ_BJDN01000019.1"/>
</dbReference>
<comment type="caution">
    <text evidence="1">The sequence shown here is derived from an EMBL/GenBank/DDBJ whole genome shotgun (WGS) entry which is preliminary data.</text>
</comment>
<sequence length="217" mass="24330">MTIHYIFSDLDGTLLNSAGQVSVANQKALAACKLPLTLVSARAPQEMQSVITKLNLTTPQIAFNGGLVFQPQADKPAVLSKSTIDFTLAGRLLTVLKLYFPQISLSFYDLHNWYTERIDKEIRYAQKLNQQPITQLQPATFFSQRHHEVFKIMLLTFDLNQMAAVNDFLAKLAIAGISVQQSASYCLEITSAQAKKSRGLKYVLQQEHLTAIMTYRC</sequence>
<dbReference type="SUPFAM" id="SSF56784">
    <property type="entry name" value="HAD-like"/>
    <property type="match status" value="1"/>
</dbReference>
<dbReference type="EMBL" id="JBHTIO010000042">
    <property type="protein sequence ID" value="MFD0897851.1"/>
    <property type="molecule type" value="Genomic_DNA"/>
</dbReference>
<accession>A0ABW3EC14</accession>
<evidence type="ECO:0000313" key="1">
    <source>
        <dbReference type="EMBL" id="MFD0897851.1"/>
    </source>
</evidence>
<reference evidence="2" key="1">
    <citation type="journal article" date="2019" name="Int. J. Syst. Evol. Microbiol.">
        <title>The Global Catalogue of Microorganisms (GCM) 10K type strain sequencing project: providing services to taxonomists for standard genome sequencing and annotation.</title>
        <authorList>
            <consortium name="The Broad Institute Genomics Platform"/>
            <consortium name="The Broad Institute Genome Sequencing Center for Infectious Disease"/>
            <person name="Wu L."/>
            <person name="Ma J."/>
        </authorList>
    </citation>
    <scope>NUCLEOTIDE SEQUENCE [LARGE SCALE GENOMIC DNA]</scope>
    <source>
        <strain evidence="2">CCM 8925</strain>
    </source>
</reference>
<organism evidence="1 2">
    <name type="scientific">Loigolactobacillus binensis</name>
    <dbReference type="NCBI Taxonomy" id="2559922"/>
    <lineage>
        <taxon>Bacteria</taxon>
        <taxon>Bacillati</taxon>
        <taxon>Bacillota</taxon>
        <taxon>Bacilli</taxon>
        <taxon>Lactobacillales</taxon>
        <taxon>Lactobacillaceae</taxon>
        <taxon>Loigolactobacillus</taxon>
    </lineage>
</organism>
<name>A0ABW3EC14_9LACO</name>
<dbReference type="PANTHER" id="PTHR10000">
    <property type="entry name" value="PHOSPHOSERINE PHOSPHATASE"/>
    <property type="match status" value="1"/>
</dbReference>
<dbReference type="Pfam" id="PF08282">
    <property type="entry name" value="Hydrolase_3"/>
    <property type="match status" value="1"/>
</dbReference>
<dbReference type="InterPro" id="IPR036412">
    <property type="entry name" value="HAD-like_sf"/>
</dbReference>
<dbReference type="PANTHER" id="PTHR10000:SF8">
    <property type="entry name" value="HAD SUPERFAMILY HYDROLASE-LIKE, TYPE 3"/>
    <property type="match status" value="1"/>
</dbReference>
<dbReference type="Proteomes" id="UP001597104">
    <property type="component" value="Unassembled WGS sequence"/>
</dbReference>
<keyword evidence="1" id="KW-0378">Hydrolase</keyword>
<dbReference type="GO" id="GO:0016787">
    <property type="term" value="F:hydrolase activity"/>
    <property type="evidence" value="ECO:0007669"/>
    <property type="project" value="UniProtKB-KW"/>
</dbReference>
<keyword evidence="2" id="KW-1185">Reference proteome</keyword>
<dbReference type="PROSITE" id="PS01228">
    <property type="entry name" value="COF_1"/>
    <property type="match status" value="1"/>
</dbReference>
<protein>
    <submittedName>
        <fullName evidence="1">HAD-IIB family hydrolase</fullName>
    </submittedName>
</protein>
<proteinExistence type="predicted"/>
<dbReference type="Gene3D" id="3.40.50.1000">
    <property type="entry name" value="HAD superfamily/HAD-like"/>
    <property type="match status" value="1"/>
</dbReference>
<gene>
    <name evidence="1" type="ORF">ACFQZ7_08970</name>
</gene>
<dbReference type="InterPro" id="IPR006379">
    <property type="entry name" value="HAD-SF_hydro_IIB"/>
</dbReference>